<evidence type="ECO:0000259" key="3">
    <source>
        <dbReference type="SMART" id="SM00409"/>
    </source>
</evidence>
<dbReference type="EMBL" id="JBAMIC010000007">
    <property type="protein sequence ID" value="KAK7106127.1"/>
    <property type="molecule type" value="Genomic_DNA"/>
</dbReference>
<feature type="chain" id="PRO_5042819917" description="Immunoglobulin domain-containing protein" evidence="2">
    <location>
        <begin position="20"/>
        <end position="319"/>
    </location>
</feature>
<organism evidence="4 5">
    <name type="scientific">Littorina saxatilis</name>
    <dbReference type="NCBI Taxonomy" id="31220"/>
    <lineage>
        <taxon>Eukaryota</taxon>
        <taxon>Metazoa</taxon>
        <taxon>Spiralia</taxon>
        <taxon>Lophotrochozoa</taxon>
        <taxon>Mollusca</taxon>
        <taxon>Gastropoda</taxon>
        <taxon>Caenogastropoda</taxon>
        <taxon>Littorinimorpha</taxon>
        <taxon>Littorinoidea</taxon>
        <taxon>Littorinidae</taxon>
        <taxon>Littorina</taxon>
    </lineage>
</organism>
<feature type="transmembrane region" description="Helical" evidence="1">
    <location>
        <begin position="264"/>
        <end position="287"/>
    </location>
</feature>
<feature type="signal peptide" evidence="2">
    <location>
        <begin position="1"/>
        <end position="19"/>
    </location>
</feature>
<dbReference type="AlphaFoldDB" id="A0AAN9GF65"/>
<evidence type="ECO:0000313" key="5">
    <source>
        <dbReference type="Proteomes" id="UP001374579"/>
    </source>
</evidence>
<keyword evidence="2" id="KW-0732">Signal</keyword>
<evidence type="ECO:0000256" key="2">
    <source>
        <dbReference type="SAM" id="SignalP"/>
    </source>
</evidence>
<protein>
    <recommendedName>
        <fullName evidence="3">Immunoglobulin domain-containing protein</fullName>
    </recommendedName>
</protein>
<feature type="domain" description="Immunoglobulin" evidence="3">
    <location>
        <begin position="149"/>
        <end position="250"/>
    </location>
</feature>
<keyword evidence="1" id="KW-1133">Transmembrane helix</keyword>
<dbReference type="InterPro" id="IPR013783">
    <property type="entry name" value="Ig-like_fold"/>
</dbReference>
<evidence type="ECO:0000313" key="4">
    <source>
        <dbReference type="EMBL" id="KAK7106127.1"/>
    </source>
</evidence>
<dbReference type="SUPFAM" id="SSF48726">
    <property type="entry name" value="Immunoglobulin"/>
    <property type="match status" value="1"/>
</dbReference>
<accession>A0AAN9GF65</accession>
<sequence>MNTLYFLAILLTLCLCATGSPGPGEEPITCKTSGTVLEGTAAEVTCDFHKDLNKTRNSFYVYRRTSGEAEIIVICEWNNADPKCRFVDDCVLKTASAEGKVTFQLPSAQQKHSGKYTCKTLPADQAFAANCDLTVKKHDETGLNPVSCHTSSPVSLGEDSSLFCMFSKNIGITGVTLEKYFPETGDTEEIVRCDKEESCFVPKEGYQVDQKTHSYLRVSLPGITADKAGIYFCISTAIKEAKGTCTIEIAPGEKSKKVSVLKQILTPLYAILACFLLLLILGIAALFQRSSCFLSRCYLDKGNGDSQESLMHDEKKLYV</sequence>
<dbReference type="Proteomes" id="UP001374579">
    <property type="component" value="Unassembled WGS sequence"/>
</dbReference>
<reference evidence="4 5" key="1">
    <citation type="submission" date="2024-02" db="EMBL/GenBank/DDBJ databases">
        <title>Chromosome-scale genome assembly of the rough periwinkle Littorina saxatilis.</title>
        <authorList>
            <person name="De Jode A."/>
            <person name="Faria R."/>
            <person name="Formenti G."/>
            <person name="Sims Y."/>
            <person name="Smith T.P."/>
            <person name="Tracey A."/>
            <person name="Wood J.M.D."/>
            <person name="Zagrodzka Z.B."/>
            <person name="Johannesson K."/>
            <person name="Butlin R.K."/>
            <person name="Leder E.H."/>
        </authorList>
    </citation>
    <scope>NUCLEOTIDE SEQUENCE [LARGE SCALE GENOMIC DNA]</scope>
    <source>
        <strain evidence="4">Snail1</strain>
        <tissue evidence="4">Muscle</tissue>
    </source>
</reference>
<dbReference type="InterPro" id="IPR003599">
    <property type="entry name" value="Ig_sub"/>
</dbReference>
<proteinExistence type="predicted"/>
<dbReference type="InterPro" id="IPR036179">
    <property type="entry name" value="Ig-like_dom_sf"/>
</dbReference>
<keyword evidence="1" id="KW-0472">Membrane</keyword>
<feature type="domain" description="Immunoglobulin" evidence="3">
    <location>
        <begin position="31"/>
        <end position="136"/>
    </location>
</feature>
<evidence type="ECO:0000256" key="1">
    <source>
        <dbReference type="SAM" id="Phobius"/>
    </source>
</evidence>
<name>A0AAN9GF65_9CAEN</name>
<dbReference type="SMART" id="SM00409">
    <property type="entry name" value="IG"/>
    <property type="match status" value="2"/>
</dbReference>
<keyword evidence="1" id="KW-0812">Transmembrane</keyword>
<gene>
    <name evidence="4" type="ORF">V1264_017419</name>
</gene>
<comment type="caution">
    <text evidence="4">The sequence shown here is derived from an EMBL/GenBank/DDBJ whole genome shotgun (WGS) entry which is preliminary data.</text>
</comment>
<keyword evidence="5" id="KW-1185">Reference proteome</keyword>
<dbReference type="Gene3D" id="2.60.40.10">
    <property type="entry name" value="Immunoglobulins"/>
    <property type="match status" value="1"/>
</dbReference>